<dbReference type="Proteomes" id="UP000001901">
    <property type="component" value="Chromosome"/>
</dbReference>
<accession>D2RFC2</accession>
<dbReference type="PIRSF" id="PIRSF019435">
    <property type="entry name" value="UCP019435"/>
    <property type="match status" value="1"/>
</dbReference>
<keyword evidence="2" id="KW-1185">Reference proteome</keyword>
<dbReference type="GeneID" id="8740467"/>
<evidence type="ECO:0000313" key="2">
    <source>
        <dbReference type="Proteomes" id="UP000001901"/>
    </source>
</evidence>
<protein>
    <submittedName>
        <fullName evidence="1">Uncharacterized protein</fullName>
    </submittedName>
</protein>
<dbReference type="KEGG" id="apo:Arcpr_1772"/>
<dbReference type="AlphaFoldDB" id="D2RFC2"/>
<dbReference type="Gene3D" id="3.40.91.30">
    <property type="match status" value="1"/>
</dbReference>
<sequence length="380" mass="44833">MLPKELLEVRRIKGKIYPKFAWSDSDLRLAEKVILTYQRNVGKEYGKVVEILKRLENARNYKKVRGLAKIIERECEFSSKTDLDPLAVRLFLFERGYVTRLGERKKIVEEASKHFGVPVEEIEKAMFADREEERVLTKVPEITPSELVKRYNLSLLQTLIFNCLRLSFWISTNHKNVFRKLKWLGLMYELYEESGKLITDVTGTASILKMTRKYGSAMAKLIPEILRAKEWWIRAEIVDDYEKRVYFFELTDKNRKLFPLDYDERVEFDSSLEEEFYRRMRNFGFEVVREPGVVKAGNHAYIPDFLVRKDGKEVYVEIAGFWTAEYLKKKLEKIRSAGIPLILIVKEELALDKPKNIRDIIVIRKNKIPYGDVLRALKEL</sequence>
<dbReference type="RefSeq" id="WP_012941151.1">
    <property type="nucleotide sequence ID" value="NC_013741.1"/>
</dbReference>
<dbReference type="OrthoDB" id="57367at2157"/>
<dbReference type="PANTHER" id="PTHR39640:SF1">
    <property type="entry name" value="DUF790 FAMILY PROTEIN"/>
    <property type="match status" value="1"/>
</dbReference>
<dbReference type="HOGENOM" id="CLU_038336_0_0_2"/>
<proteinExistence type="predicted"/>
<dbReference type="Pfam" id="PF05626">
    <property type="entry name" value="DUF790"/>
    <property type="match status" value="1"/>
</dbReference>
<evidence type="ECO:0000313" key="1">
    <source>
        <dbReference type="EMBL" id="ADB58816.1"/>
    </source>
</evidence>
<name>D2RFC2_ARCPA</name>
<dbReference type="eggNOG" id="arCOG04356">
    <property type="taxonomic scope" value="Archaea"/>
</dbReference>
<reference evidence="1 2" key="1">
    <citation type="journal article" date="2010" name="Stand. Genomic Sci.">
        <title>Complete genome sequence of Archaeoglobus profundus type strain (AV18).</title>
        <authorList>
            <person name="von Jan M."/>
            <person name="Lapidus A."/>
            <person name="Del Rio T.G."/>
            <person name="Copeland A."/>
            <person name="Tice H."/>
            <person name="Cheng J.F."/>
            <person name="Lucas S."/>
            <person name="Chen F."/>
            <person name="Nolan M."/>
            <person name="Goodwin L."/>
            <person name="Han C."/>
            <person name="Pitluck S."/>
            <person name="Liolios K."/>
            <person name="Ivanova N."/>
            <person name="Mavromatis K."/>
            <person name="Ovchinnikova G."/>
            <person name="Chertkov O."/>
            <person name="Pati A."/>
            <person name="Chen A."/>
            <person name="Palaniappan K."/>
            <person name="Land M."/>
            <person name="Hauser L."/>
            <person name="Chang Y.J."/>
            <person name="Jeffries C.D."/>
            <person name="Saunders E."/>
            <person name="Brettin T."/>
            <person name="Detter J.C."/>
            <person name="Chain P."/>
            <person name="Eichinger K."/>
            <person name="Huber H."/>
            <person name="Spring S."/>
            <person name="Rohde M."/>
            <person name="Goker M."/>
            <person name="Wirth R."/>
            <person name="Woyke T."/>
            <person name="Bristow J."/>
            <person name="Eisen J.A."/>
            <person name="Markowitz V."/>
            <person name="Hugenholtz P."/>
            <person name="Kyrpides N.C."/>
            <person name="Klenk H.P."/>
        </authorList>
    </citation>
    <scope>NUCLEOTIDE SEQUENCE [LARGE SCALE GENOMIC DNA]</scope>
    <source>
        <strain evidence="2">DSM 5631 / JCM 9629 / NBRC 100127 / Av18</strain>
    </source>
</reference>
<dbReference type="STRING" id="572546.Arcpr_1772"/>
<dbReference type="EMBL" id="CP001857">
    <property type="protein sequence ID" value="ADB58816.1"/>
    <property type="molecule type" value="Genomic_DNA"/>
</dbReference>
<dbReference type="PANTHER" id="PTHR39640">
    <property type="entry name" value="VNG6129C"/>
    <property type="match status" value="1"/>
</dbReference>
<dbReference type="PaxDb" id="572546-Arcpr_1772"/>
<gene>
    <name evidence="1" type="ordered locus">Arcpr_1772</name>
</gene>
<organism evidence="1 2">
    <name type="scientific">Archaeoglobus profundus (strain DSM 5631 / JCM 9629 / NBRC 100127 / Av18)</name>
    <dbReference type="NCBI Taxonomy" id="572546"/>
    <lineage>
        <taxon>Archaea</taxon>
        <taxon>Methanobacteriati</taxon>
        <taxon>Methanobacteriota</taxon>
        <taxon>Archaeoglobi</taxon>
        <taxon>Archaeoglobales</taxon>
        <taxon>Archaeoglobaceae</taxon>
        <taxon>Archaeoglobus</taxon>
    </lineage>
</organism>
<dbReference type="InterPro" id="IPR008508">
    <property type="entry name" value="Bax1"/>
</dbReference>